<feature type="transmembrane region" description="Helical" evidence="1">
    <location>
        <begin position="114"/>
        <end position="134"/>
    </location>
</feature>
<dbReference type="AlphaFoldDB" id="D9QLB2"/>
<gene>
    <name evidence="2" type="ordered locus">Bresu_0653</name>
</gene>
<protein>
    <submittedName>
        <fullName evidence="2">Uncharacterized protein</fullName>
    </submittedName>
</protein>
<name>D9QLB2_BRESC</name>
<dbReference type="HOGENOM" id="CLU_1425539_0_0_5"/>
<evidence type="ECO:0000313" key="3">
    <source>
        <dbReference type="Proteomes" id="UP000002696"/>
    </source>
</evidence>
<evidence type="ECO:0000256" key="1">
    <source>
        <dbReference type="SAM" id="Phobius"/>
    </source>
</evidence>
<organism evidence="2 3">
    <name type="scientific">Brevundimonas subvibrioides (strain ATCC 15264 / DSM 4735 / LMG 14903 / NBRC 16000 / CB 81)</name>
    <name type="common">Caulobacter subvibrioides</name>
    <dbReference type="NCBI Taxonomy" id="633149"/>
    <lineage>
        <taxon>Bacteria</taxon>
        <taxon>Pseudomonadati</taxon>
        <taxon>Pseudomonadota</taxon>
        <taxon>Alphaproteobacteria</taxon>
        <taxon>Caulobacterales</taxon>
        <taxon>Caulobacteraceae</taxon>
        <taxon>Brevundimonas</taxon>
    </lineage>
</organism>
<keyword evidence="3" id="KW-1185">Reference proteome</keyword>
<keyword evidence="1" id="KW-1133">Transmembrane helix</keyword>
<dbReference type="Proteomes" id="UP000002696">
    <property type="component" value="Chromosome"/>
</dbReference>
<dbReference type="EMBL" id="CP002102">
    <property type="protein sequence ID" value="ADK99967.1"/>
    <property type="molecule type" value="Genomic_DNA"/>
</dbReference>
<feature type="transmembrane region" description="Helical" evidence="1">
    <location>
        <begin position="141"/>
        <end position="160"/>
    </location>
</feature>
<dbReference type="KEGG" id="bsb:Bresu_0653"/>
<reference evidence="3" key="1">
    <citation type="journal article" date="2011" name="J. Bacteriol.">
        <title>Genome sequences of eight morphologically diverse alphaproteobacteria.</title>
        <authorList>
            <consortium name="US DOE Joint Genome Institute"/>
            <person name="Brown P.J."/>
            <person name="Kysela D.T."/>
            <person name="Buechlein A."/>
            <person name="Hemmerich C."/>
            <person name="Brun Y.V."/>
        </authorList>
    </citation>
    <scope>NUCLEOTIDE SEQUENCE [LARGE SCALE GENOMIC DNA]</scope>
    <source>
        <strain evidence="3">ATCC 15264 / DSM 4735 / LMG 14903 / NBRC 16000 / CB 81</strain>
    </source>
</reference>
<feature type="transmembrane region" description="Helical" evidence="1">
    <location>
        <begin position="91"/>
        <end position="108"/>
    </location>
</feature>
<dbReference type="BioCyc" id="BSUB633149:G1GM8-654-MONOMER"/>
<dbReference type="STRING" id="633149.Bresu_0653"/>
<evidence type="ECO:0000313" key="2">
    <source>
        <dbReference type="EMBL" id="ADK99967.1"/>
    </source>
</evidence>
<proteinExistence type="predicted"/>
<feature type="transmembrane region" description="Helical" evidence="1">
    <location>
        <begin position="50"/>
        <end position="70"/>
    </location>
</feature>
<sequence length="190" mass="19255">MTAATLDLVTPAHRAPTLAVAAGRNLIAAGAIFGLANLVQWSILGGVLPLHPALLSVTWPIAVTLFIVILRRLRNAGGPAAVRAAGWSRGAILLQIGAALTLAGASALTQDWSLMMWMSPIGLGFYAVAWLIAAMRGGAPWMTAVGVGAAAAAGGVALLVGTPVQYLAYGMGLIVFALVPGLVLATGRGR</sequence>
<accession>D9QLB2</accession>
<feature type="transmembrane region" description="Helical" evidence="1">
    <location>
        <begin position="166"/>
        <end position="185"/>
    </location>
</feature>
<keyword evidence="1" id="KW-0472">Membrane</keyword>
<dbReference type="OrthoDB" id="7205129at2"/>
<feature type="transmembrane region" description="Helical" evidence="1">
    <location>
        <begin position="26"/>
        <end position="44"/>
    </location>
</feature>
<dbReference type="InParanoid" id="D9QLB2"/>
<dbReference type="RefSeq" id="WP_013268071.1">
    <property type="nucleotide sequence ID" value="NC_014375.1"/>
</dbReference>
<keyword evidence="1" id="KW-0812">Transmembrane</keyword>